<feature type="active site" description="Cysteine sulfenic acid (-SOH) intermediate" evidence="9">
    <location>
        <position position="51"/>
    </location>
</feature>
<dbReference type="GO" id="GO:0008379">
    <property type="term" value="F:thioredoxin peroxidase activity"/>
    <property type="evidence" value="ECO:0007669"/>
    <property type="project" value="InterPro"/>
</dbReference>
<evidence type="ECO:0000256" key="3">
    <source>
        <dbReference type="ARBA" id="ARBA00013016"/>
    </source>
</evidence>
<evidence type="ECO:0000313" key="12">
    <source>
        <dbReference type="Proteomes" id="UP000237347"/>
    </source>
</evidence>
<evidence type="ECO:0000313" key="11">
    <source>
        <dbReference type="EMBL" id="KAK7816567.1"/>
    </source>
</evidence>
<keyword evidence="7" id="KW-0676">Redox-active center</keyword>
<dbReference type="InterPro" id="IPR013740">
    <property type="entry name" value="Redoxin"/>
</dbReference>
<dbReference type="GO" id="GO:0005737">
    <property type="term" value="C:cytoplasm"/>
    <property type="evidence" value="ECO:0007669"/>
    <property type="project" value="TreeGrafter"/>
</dbReference>
<dbReference type="AlphaFoldDB" id="A0AAW0IQF0"/>
<organism evidence="11 12">
    <name type="scientific">Quercus suber</name>
    <name type="common">Cork oak</name>
    <dbReference type="NCBI Taxonomy" id="58331"/>
    <lineage>
        <taxon>Eukaryota</taxon>
        <taxon>Viridiplantae</taxon>
        <taxon>Streptophyta</taxon>
        <taxon>Embryophyta</taxon>
        <taxon>Tracheophyta</taxon>
        <taxon>Spermatophyta</taxon>
        <taxon>Magnoliopsida</taxon>
        <taxon>eudicotyledons</taxon>
        <taxon>Gunneridae</taxon>
        <taxon>Pentapetalae</taxon>
        <taxon>rosids</taxon>
        <taxon>fabids</taxon>
        <taxon>Fagales</taxon>
        <taxon>Fagaceae</taxon>
        <taxon>Quercus</taxon>
    </lineage>
</organism>
<comment type="similarity">
    <text evidence="2">Belongs to the peroxiredoxin family. Prx5 subfamily.</text>
</comment>
<accession>A0AAW0IQF0</accession>
<dbReference type="GO" id="GO:0045454">
    <property type="term" value="P:cell redox homeostasis"/>
    <property type="evidence" value="ECO:0007669"/>
    <property type="project" value="TreeGrafter"/>
</dbReference>
<evidence type="ECO:0000256" key="1">
    <source>
        <dbReference type="ARBA" id="ARBA00001711"/>
    </source>
</evidence>
<protein>
    <recommendedName>
        <fullName evidence="3">glutaredoxin-dependent peroxiredoxin</fullName>
        <ecNumber evidence="3">1.11.1.25</ecNumber>
    </recommendedName>
    <alternativeName>
        <fullName evidence="8">Glutaredoxin-dependent peroxiredoxin</fullName>
    </alternativeName>
</protein>
<reference evidence="11 12" key="1">
    <citation type="journal article" date="2018" name="Sci. Data">
        <title>The draft genome sequence of cork oak.</title>
        <authorList>
            <person name="Ramos A.M."/>
            <person name="Usie A."/>
            <person name="Barbosa P."/>
            <person name="Barros P.M."/>
            <person name="Capote T."/>
            <person name="Chaves I."/>
            <person name="Simoes F."/>
            <person name="Abreu I."/>
            <person name="Carrasquinho I."/>
            <person name="Faro C."/>
            <person name="Guimaraes J.B."/>
            <person name="Mendonca D."/>
            <person name="Nobrega F."/>
            <person name="Rodrigues L."/>
            <person name="Saibo N.J.M."/>
            <person name="Varela M.C."/>
            <person name="Egas C."/>
            <person name="Matos J."/>
            <person name="Miguel C.M."/>
            <person name="Oliveira M.M."/>
            <person name="Ricardo C.P."/>
            <person name="Goncalves S."/>
        </authorList>
    </citation>
    <scope>NUCLEOTIDE SEQUENCE [LARGE SCALE GENOMIC DNA]</scope>
    <source>
        <strain evidence="12">cv. HL8</strain>
    </source>
</reference>
<evidence type="ECO:0000256" key="9">
    <source>
        <dbReference type="PIRSR" id="PIRSR637944-1"/>
    </source>
</evidence>
<sequence length="76" mass="8178">MAPIAVGNVIPDGSLSYFDDKDDLQSVSVHSLAAGKKVILFGVPGAFTPTCRGHNKKFLQVKSCLVENLEMNDPDM</sequence>
<keyword evidence="5" id="KW-0049">Antioxidant</keyword>
<keyword evidence="6" id="KW-0560">Oxidoreductase</keyword>
<evidence type="ECO:0000259" key="10">
    <source>
        <dbReference type="Pfam" id="PF08534"/>
    </source>
</evidence>
<evidence type="ECO:0000256" key="6">
    <source>
        <dbReference type="ARBA" id="ARBA00023002"/>
    </source>
</evidence>
<feature type="domain" description="Redoxin" evidence="10">
    <location>
        <begin position="6"/>
        <end position="53"/>
    </location>
</feature>
<comment type="caution">
    <text evidence="11">The sequence shown here is derived from an EMBL/GenBank/DDBJ whole genome shotgun (WGS) entry which is preliminary data.</text>
</comment>
<dbReference type="InterPro" id="IPR036249">
    <property type="entry name" value="Thioredoxin-like_sf"/>
</dbReference>
<comment type="catalytic activity">
    <reaction evidence="1">
        <text>[glutaredoxin]-dithiol + a hydroperoxide = [glutaredoxin]-disulfide + an alcohol + H2O</text>
        <dbReference type="Rhea" id="RHEA:62624"/>
        <dbReference type="Rhea" id="RHEA-COMP:10729"/>
        <dbReference type="Rhea" id="RHEA-COMP:10730"/>
        <dbReference type="ChEBI" id="CHEBI:15377"/>
        <dbReference type="ChEBI" id="CHEBI:29950"/>
        <dbReference type="ChEBI" id="CHEBI:30879"/>
        <dbReference type="ChEBI" id="CHEBI:35924"/>
        <dbReference type="ChEBI" id="CHEBI:50058"/>
        <dbReference type="EC" id="1.11.1.25"/>
    </reaction>
</comment>
<dbReference type="GO" id="GO:0034599">
    <property type="term" value="P:cellular response to oxidative stress"/>
    <property type="evidence" value="ECO:0007669"/>
    <property type="project" value="InterPro"/>
</dbReference>
<dbReference type="Gene3D" id="3.40.30.10">
    <property type="entry name" value="Glutaredoxin"/>
    <property type="match status" value="1"/>
</dbReference>
<proteinExistence type="inferred from homology"/>
<evidence type="ECO:0000256" key="5">
    <source>
        <dbReference type="ARBA" id="ARBA00022862"/>
    </source>
</evidence>
<dbReference type="InterPro" id="IPR037944">
    <property type="entry name" value="PRX5-like"/>
</dbReference>
<evidence type="ECO:0000256" key="8">
    <source>
        <dbReference type="ARBA" id="ARBA00031688"/>
    </source>
</evidence>
<evidence type="ECO:0000256" key="2">
    <source>
        <dbReference type="ARBA" id="ARBA00010505"/>
    </source>
</evidence>
<evidence type="ECO:0000256" key="7">
    <source>
        <dbReference type="ARBA" id="ARBA00023284"/>
    </source>
</evidence>
<keyword evidence="4" id="KW-0575">Peroxidase</keyword>
<dbReference type="PANTHER" id="PTHR10430:SF8">
    <property type="entry name" value="PEROXIREDOXIN-2A-RELATED"/>
    <property type="match status" value="1"/>
</dbReference>
<dbReference type="PANTHER" id="PTHR10430">
    <property type="entry name" value="PEROXIREDOXIN"/>
    <property type="match status" value="1"/>
</dbReference>
<gene>
    <name evidence="11" type="primary">PRXIIB_0</name>
    <name evidence="11" type="ORF">CFP56_043920</name>
</gene>
<keyword evidence="12" id="KW-1185">Reference proteome</keyword>
<dbReference type="SUPFAM" id="SSF52833">
    <property type="entry name" value="Thioredoxin-like"/>
    <property type="match status" value="1"/>
</dbReference>
<name>A0AAW0IQF0_QUESU</name>
<dbReference type="EC" id="1.11.1.25" evidence="3"/>
<dbReference type="GO" id="GO:0042744">
    <property type="term" value="P:hydrogen peroxide catabolic process"/>
    <property type="evidence" value="ECO:0007669"/>
    <property type="project" value="TreeGrafter"/>
</dbReference>
<dbReference type="EMBL" id="PKMF04000931">
    <property type="protein sequence ID" value="KAK7816567.1"/>
    <property type="molecule type" value="Genomic_DNA"/>
</dbReference>
<evidence type="ECO:0000256" key="4">
    <source>
        <dbReference type="ARBA" id="ARBA00022559"/>
    </source>
</evidence>
<dbReference type="Pfam" id="PF08534">
    <property type="entry name" value="Redoxin"/>
    <property type="match status" value="1"/>
</dbReference>
<dbReference type="Proteomes" id="UP000237347">
    <property type="component" value="Unassembled WGS sequence"/>
</dbReference>